<dbReference type="EMBL" id="CP041616">
    <property type="protein sequence ID" value="QDO89976.1"/>
    <property type="molecule type" value="Genomic_DNA"/>
</dbReference>
<evidence type="ECO:0000256" key="2">
    <source>
        <dbReference type="ARBA" id="ARBA00022670"/>
    </source>
</evidence>
<feature type="compositionally biased region" description="Basic and acidic residues" evidence="5">
    <location>
        <begin position="161"/>
        <end position="178"/>
    </location>
</feature>
<organism evidence="7 8">
    <name type="scientific">Ornithinimicrobium ciconiae</name>
    <dbReference type="NCBI Taxonomy" id="2594265"/>
    <lineage>
        <taxon>Bacteria</taxon>
        <taxon>Bacillati</taxon>
        <taxon>Actinomycetota</taxon>
        <taxon>Actinomycetes</taxon>
        <taxon>Micrococcales</taxon>
        <taxon>Ornithinimicrobiaceae</taxon>
        <taxon>Ornithinimicrobium</taxon>
    </lineage>
</organism>
<evidence type="ECO:0000256" key="4">
    <source>
        <dbReference type="ARBA" id="ARBA00022807"/>
    </source>
</evidence>
<feature type="compositionally biased region" description="Polar residues" evidence="5">
    <location>
        <begin position="149"/>
        <end position="160"/>
    </location>
</feature>
<dbReference type="OrthoDB" id="9815778at2"/>
<dbReference type="InterPro" id="IPR051202">
    <property type="entry name" value="Peptidase_C40"/>
</dbReference>
<feature type="compositionally biased region" description="Low complexity" evidence="5">
    <location>
        <begin position="183"/>
        <end position="193"/>
    </location>
</feature>
<keyword evidence="3" id="KW-0378">Hydrolase</keyword>
<evidence type="ECO:0000256" key="1">
    <source>
        <dbReference type="ARBA" id="ARBA00007074"/>
    </source>
</evidence>
<dbReference type="PANTHER" id="PTHR47053:SF1">
    <property type="entry name" value="MUREIN DD-ENDOPEPTIDASE MEPH-RELATED"/>
    <property type="match status" value="1"/>
</dbReference>
<keyword evidence="4" id="KW-0788">Thiol protease</keyword>
<gene>
    <name evidence="7" type="ORF">FNH13_17970</name>
</gene>
<dbReference type="GO" id="GO:0006508">
    <property type="term" value="P:proteolysis"/>
    <property type="evidence" value="ECO:0007669"/>
    <property type="project" value="UniProtKB-KW"/>
</dbReference>
<dbReference type="AlphaFoldDB" id="A0A516GEN2"/>
<accession>A0A516GEN2</accession>
<dbReference type="PROSITE" id="PS51935">
    <property type="entry name" value="NLPC_P60"/>
    <property type="match status" value="1"/>
</dbReference>
<dbReference type="Proteomes" id="UP000315395">
    <property type="component" value="Chromosome"/>
</dbReference>
<feature type="domain" description="NlpC/P60" evidence="6">
    <location>
        <begin position="191"/>
        <end position="314"/>
    </location>
</feature>
<comment type="similarity">
    <text evidence="1">Belongs to the peptidase C40 family.</text>
</comment>
<evidence type="ECO:0000313" key="8">
    <source>
        <dbReference type="Proteomes" id="UP000315395"/>
    </source>
</evidence>
<dbReference type="GO" id="GO:0008234">
    <property type="term" value="F:cysteine-type peptidase activity"/>
    <property type="evidence" value="ECO:0007669"/>
    <property type="project" value="UniProtKB-KW"/>
</dbReference>
<feature type="compositionally biased region" description="Acidic residues" evidence="5">
    <location>
        <begin position="131"/>
        <end position="140"/>
    </location>
</feature>
<dbReference type="InterPro" id="IPR038765">
    <property type="entry name" value="Papain-like_cys_pep_sf"/>
</dbReference>
<dbReference type="SUPFAM" id="SSF54001">
    <property type="entry name" value="Cysteine proteinases"/>
    <property type="match status" value="1"/>
</dbReference>
<evidence type="ECO:0000256" key="5">
    <source>
        <dbReference type="SAM" id="MobiDB-lite"/>
    </source>
</evidence>
<feature type="region of interest" description="Disordered" evidence="5">
    <location>
        <begin position="95"/>
        <end position="193"/>
    </location>
</feature>
<protein>
    <submittedName>
        <fullName evidence="7">NlpC/P60 family protein</fullName>
    </submittedName>
</protein>
<evidence type="ECO:0000256" key="3">
    <source>
        <dbReference type="ARBA" id="ARBA00022801"/>
    </source>
</evidence>
<keyword evidence="8" id="KW-1185">Reference proteome</keyword>
<sequence>MMNRRLPGRHRAALNLTRPLSGSATLAASGLLVATIGAAAPAAPAILTSSVDAVSIHQSPVPQRSQVANPTADSWSTLVDALKVASEDLDSDLPVKAVPAPAEGDQHAHFGELGFTGVTPEPEPETRLETTTEEPAEPTTEDTGGAGDENTNGDQATAADTRTEDSAASRSKPREKAPPEPSSPEASPATGQGAEAAIAWAQANLGLPYSWGSSSGGAYDCSGFTTAAFRAAGISLPHQSEAQYHATNRVPLSEIQRGDLVFYSNNGSASGIFHVAIYLGDGQVIHSLRDWSSWNGSKINDINYASGLMAAGRP</sequence>
<dbReference type="Pfam" id="PF00877">
    <property type="entry name" value="NLPC_P60"/>
    <property type="match status" value="1"/>
</dbReference>
<dbReference type="InterPro" id="IPR000064">
    <property type="entry name" value="NLP_P60_dom"/>
</dbReference>
<evidence type="ECO:0000259" key="6">
    <source>
        <dbReference type="PROSITE" id="PS51935"/>
    </source>
</evidence>
<reference evidence="7 8" key="1">
    <citation type="submission" date="2019-07" db="EMBL/GenBank/DDBJ databases">
        <title>complete genome sequencing of Ornithinimicrobium sp. H23M54.</title>
        <authorList>
            <person name="Bae J.-W."/>
            <person name="Lee S.-Y."/>
        </authorList>
    </citation>
    <scope>NUCLEOTIDE SEQUENCE [LARGE SCALE GENOMIC DNA]</scope>
    <source>
        <strain evidence="7 8">H23M54</strain>
    </source>
</reference>
<evidence type="ECO:0000313" key="7">
    <source>
        <dbReference type="EMBL" id="QDO89976.1"/>
    </source>
</evidence>
<name>A0A516GEN2_9MICO</name>
<proteinExistence type="inferred from homology"/>
<dbReference type="PANTHER" id="PTHR47053">
    <property type="entry name" value="MUREIN DD-ENDOPEPTIDASE MEPH-RELATED"/>
    <property type="match status" value="1"/>
</dbReference>
<dbReference type="Gene3D" id="3.90.1720.10">
    <property type="entry name" value="endopeptidase domain like (from Nostoc punctiforme)"/>
    <property type="match status" value="1"/>
</dbReference>
<dbReference type="KEGG" id="orz:FNH13_17970"/>
<keyword evidence="2" id="KW-0645">Protease</keyword>